<dbReference type="AlphaFoldDB" id="A0A915JTA1"/>
<dbReference type="GO" id="GO:0009986">
    <property type="term" value="C:cell surface"/>
    <property type="evidence" value="ECO:0007669"/>
    <property type="project" value="InterPro"/>
</dbReference>
<dbReference type="Proteomes" id="UP000887565">
    <property type="component" value="Unplaced"/>
</dbReference>
<keyword evidence="3" id="KW-1185">Reference proteome</keyword>
<dbReference type="OMA" id="CGDDFDW"/>
<dbReference type="PANTHER" id="PTHR21700">
    <property type="entry name" value="TRANSTHYRETIN-LIKE FAMILY PROTEIN-RELATED"/>
    <property type="match status" value="1"/>
</dbReference>
<proteinExistence type="inferred from homology"/>
<protein>
    <submittedName>
        <fullName evidence="4">Transthyretin-like family protein</fullName>
    </submittedName>
</protein>
<dbReference type="PANTHER" id="PTHR21700:SF46">
    <property type="entry name" value="TRANSTHYRETIN-LIKE PROTEIN 52"/>
    <property type="match status" value="1"/>
</dbReference>
<evidence type="ECO:0000313" key="3">
    <source>
        <dbReference type="Proteomes" id="UP000887565"/>
    </source>
</evidence>
<dbReference type="InterPro" id="IPR038479">
    <property type="entry name" value="Transthyretin-like_sf"/>
</dbReference>
<keyword evidence="2" id="KW-0732">Signal</keyword>
<organism evidence="3 4">
    <name type="scientific">Romanomermis culicivorax</name>
    <name type="common">Nematode worm</name>
    <dbReference type="NCBI Taxonomy" id="13658"/>
    <lineage>
        <taxon>Eukaryota</taxon>
        <taxon>Metazoa</taxon>
        <taxon>Ecdysozoa</taxon>
        <taxon>Nematoda</taxon>
        <taxon>Enoplea</taxon>
        <taxon>Dorylaimia</taxon>
        <taxon>Mermithida</taxon>
        <taxon>Mermithoidea</taxon>
        <taxon>Mermithidae</taxon>
        <taxon>Romanomermis</taxon>
    </lineage>
</organism>
<dbReference type="WBParaSite" id="nRc.2.0.1.t29289-RA">
    <property type="protein sequence ID" value="nRc.2.0.1.t29289-RA"/>
    <property type="gene ID" value="nRc.2.0.1.g29289"/>
</dbReference>
<accession>A0A915JTA1</accession>
<comment type="similarity">
    <text evidence="1">Belongs to the nematode transthyretin-like family.</text>
</comment>
<feature type="signal peptide" evidence="2">
    <location>
        <begin position="1"/>
        <end position="21"/>
    </location>
</feature>
<name>A0A915JTA1_ROMCU</name>
<evidence type="ECO:0000313" key="4">
    <source>
        <dbReference type="WBParaSite" id="nRc.2.0.1.t29289-RA"/>
    </source>
</evidence>
<dbReference type="InterPro" id="IPR001534">
    <property type="entry name" value="Transthyretin-like"/>
</dbReference>
<dbReference type="Pfam" id="PF01060">
    <property type="entry name" value="TTR-52"/>
    <property type="match status" value="1"/>
</dbReference>
<reference evidence="4" key="1">
    <citation type="submission" date="2022-11" db="UniProtKB">
        <authorList>
            <consortium name="WormBaseParasite"/>
        </authorList>
    </citation>
    <scope>IDENTIFICATION</scope>
</reference>
<dbReference type="Gene3D" id="2.60.40.3330">
    <property type="match status" value="1"/>
</dbReference>
<feature type="chain" id="PRO_5037748470" evidence="2">
    <location>
        <begin position="22"/>
        <end position="124"/>
    </location>
</feature>
<evidence type="ECO:0000256" key="1">
    <source>
        <dbReference type="ARBA" id="ARBA00010112"/>
    </source>
</evidence>
<sequence length="124" mass="13828">MITYANELLLLILLVISKVYCGTRCATAVGTVHCRINSTMAMDVEVFLMDDDGIGNPDDQMGWNTADENGRFKVEGCGYDFLSDPDPFVKIFTYCNSPKGKYIKTKVVHIFAPDIIDYGDIDLD</sequence>
<evidence type="ECO:0000256" key="2">
    <source>
        <dbReference type="SAM" id="SignalP"/>
    </source>
</evidence>